<dbReference type="InterPro" id="IPR006531">
    <property type="entry name" value="Gp5/Vgr_OB"/>
</dbReference>
<comment type="similarity">
    <text evidence="1">Belongs to the VgrG protein family.</text>
</comment>
<dbReference type="InterPro" id="IPR017847">
    <property type="entry name" value="T6SS_RhsGE_Vgr_subset"/>
</dbReference>
<feature type="domain" description="Gp5/Type VI secretion system Vgr C-terminal trimerisation" evidence="4">
    <location>
        <begin position="512"/>
        <end position="618"/>
    </location>
</feature>
<dbReference type="NCBIfam" id="TIGR03361">
    <property type="entry name" value="VI_Rhs_Vgr"/>
    <property type="match status" value="1"/>
</dbReference>
<name>A0AAJ6FWZ2_PRORE</name>
<evidence type="ECO:0000313" key="5">
    <source>
        <dbReference type="EMBL" id="WHT95695.1"/>
    </source>
</evidence>
<dbReference type="SUPFAM" id="SSF69255">
    <property type="entry name" value="gp5 N-terminal domain-like"/>
    <property type="match status" value="1"/>
</dbReference>
<dbReference type="EMBL" id="CP076405">
    <property type="protein sequence ID" value="WHT95695.1"/>
    <property type="molecule type" value="Genomic_DNA"/>
</dbReference>
<dbReference type="SUPFAM" id="SSF69279">
    <property type="entry name" value="Phage tail proteins"/>
    <property type="match status" value="2"/>
</dbReference>
<dbReference type="PANTHER" id="PTHR32305">
    <property type="match status" value="1"/>
</dbReference>
<dbReference type="Pfam" id="PF05954">
    <property type="entry name" value="Phage_GPD"/>
    <property type="match status" value="1"/>
</dbReference>
<feature type="domain" description="Gp5/Type VI secretion system Vgr protein OB-fold" evidence="3">
    <location>
        <begin position="445"/>
        <end position="494"/>
    </location>
</feature>
<dbReference type="Gene3D" id="2.30.110.50">
    <property type="match status" value="1"/>
</dbReference>
<dbReference type="Gene3D" id="2.40.50.230">
    <property type="entry name" value="Gp5 N-terminal domain"/>
    <property type="match status" value="1"/>
</dbReference>
<accession>A0AAJ6FWZ2</accession>
<dbReference type="InterPro" id="IPR050708">
    <property type="entry name" value="T6SS_VgrG/RHS"/>
</dbReference>
<evidence type="ECO:0000313" key="6">
    <source>
        <dbReference type="Proteomes" id="UP000682358"/>
    </source>
</evidence>
<dbReference type="SUPFAM" id="SSF69349">
    <property type="entry name" value="Phage fibre proteins"/>
    <property type="match status" value="1"/>
</dbReference>
<dbReference type="Proteomes" id="UP000682358">
    <property type="component" value="Chromosome"/>
</dbReference>
<dbReference type="Pfam" id="PF04717">
    <property type="entry name" value="Phage_base_V"/>
    <property type="match status" value="1"/>
</dbReference>
<evidence type="ECO:0000256" key="2">
    <source>
        <dbReference type="SAM" id="MobiDB-lite"/>
    </source>
</evidence>
<proteinExistence type="inferred from homology"/>
<dbReference type="AlphaFoldDB" id="A0AAJ6FWZ2"/>
<dbReference type="Pfam" id="PF22178">
    <property type="entry name" value="Gp5_trimer_C"/>
    <property type="match status" value="1"/>
</dbReference>
<sequence length="770" mass="86443">MSWTDPNKNKRLGSPENNPLIHGGGYTGGRTYAQDQALQEAHGQLLDRIMNGEMGTGLVFTCTIGGLPENTFQVTQFDLQEGLSQLFSLSIQAVSPLPEIDFQTVLGVASSLTVKRDGKILRTVQGILAGAEQGNTDGVKTWYHFVIRPEMWVMTLKQDSRIFQNMTVPNILETLLSESHIKFDKQLYHPEEHLKREYITQKRETLYEFWCRLAAEEGINYWFEEGPQLFYSDRHLGMKAGISLTYNPQSETDITDSTATTWRYAEQLCSDIRVDKDYNQLRPSYPLSHQVTGEVHQQHEIFESYGRFQEDAQGQPFNQIRYEQSQNQRQVGTATTNCIELAPGRIFTLSNHPSPRMNTTWQVISVSHHGVQPLADNSGGEGTQLSNQLSFIPSTQEWRPPYRYKPTADGDEVATVVGPKGEEIYTNSKGEVTVYFHWDRRGIPDHSASCWVPVMHGWSGNGYGFMSIPHIGQQVLISYLNGDIDRPVITGCMYNGRNAPPLDLPTQKTRTTFKTCTHKGEGFNELRFEDQAGQEEVYIHAQRDMNVHIQHDSHTHVQQDVKQRIDQHRFTDIQGDDHLHIKGTHKAQIEGDISEQVLGSYHQQINGALVSESGQETHITSQGKVVIDAATEITLKVGGSFVRVTPGNVFTSGNVAIGDSAGGSGQAVDIQLPDGVDPFAIPLLAENLACELWENHAEIALSLDTPEGQLHRRLVDWLHLHPSLVGDIHTRTATQFTDYAQQQGWLTTTTEPSWVRRLNRALSVKTTDFG</sequence>
<dbReference type="Gene3D" id="4.10.220.110">
    <property type="match status" value="1"/>
</dbReference>
<dbReference type="InterPro" id="IPR054030">
    <property type="entry name" value="Gp5_Vgr_C"/>
</dbReference>
<feature type="region of interest" description="Disordered" evidence="2">
    <location>
        <begin position="1"/>
        <end position="26"/>
    </location>
</feature>
<evidence type="ECO:0000259" key="4">
    <source>
        <dbReference type="Pfam" id="PF22178"/>
    </source>
</evidence>
<dbReference type="InterPro" id="IPR006533">
    <property type="entry name" value="T6SS_Vgr_RhsGE"/>
</dbReference>
<organism evidence="5 6">
    <name type="scientific">Providencia rettgeri</name>
    <dbReference type="NCBI Taxonomy" id="587"/>
    <lineage>
        <taxon>Bacteria</taxon>
        <taxon>Pseudomonadati</taxon>
        <taxon>Pseudomonadota</taxon>
        <taxon>Gammaproteobacteria</taxon>
        <taxon>Enterobacterales</taxon>
        <taxon>Morganellaceae</taxon>
        <taxon>Providencia</taxon>
    </lineage>
</organism>
<dbReference type="Gene3D" id="3.55.50.10">
    <property type="entry name" value="Baseplate protein-like domains"/>
    <property type="match status" value="1"/>
</dbReference>
<protein>
    <submittedName>
        <fullName evidence="5">Type VI secretion system tip protein TssI/VgrG</fullName>
    </submittedName>
</protein>
<reference evidence="5" key="1">
    <citation type="submission" date="2021-06" db="EMBL/GenBank/DDBJ databases">
        <title>Emergence of genetically related NDM-1-producing Providencia rettgeri strains in Argentina.</title>
        <authorList>
            <person name="Pasteran F."/>
            <person name="Meo A."/>
            <person name="Gomez S."/>
            <person name="Derdoy L."/>
            <person name="Albronoz E."/>
            <person name="Faccone D."/>
            <person name="Guerriero L."/>
            <person name="Archuby D."/>
            <person name="Tarzia A."/>
            <person name="Lopez M."/>
            <person name="Corso A."/>
        </authorList>
    </citation>
    <scope>NUCLEOTIDE SEQUENCE</scope>
    <source>
        <strain evidence="5">PreM15628</strain>
    </source>
</reference>
<dbReference type="PANTHER" id="PTHR32305:SF11">
    <property type="entry name" value="TYPE VI SECRETION SYSTEM SPIKE PROTEIN VGRG3"/>
    <property type="match status" value="1"/>
</dbReference>
<evidence type="ECO:0000259" key="3">
    <source>
        <dbReference type="Pfam" id="PF04717"/>
    </source>
</evidence>
<gene>
    <name evidence="5" type="primary">tssI</name>
    <name evidence="5" type="ORF">KOF27_07830</name>
</gene>
<dbReference type="InterPro" id="IPR037026">
    <property type="entry name" value="Vgr_OB-fold_dom_sf"/>
</dbReference>
<evidence type="ECO:0000256" key="1">
    <source>
        <dbReference type="ARBA" id="ARBA00005558"/>
    </source>
</evidence>
<dbReference type="NCBIfam" id="TIGR01646">
    <property type="entry name" value="vgr_GE"/>
    <property type="match status" value="1"/>
</dbReference>